<sequence>MQHDEPTSASDLFWAVARRLRHASRETLAPWDVTPSQLRALGTLMRHGSVRPGELAKHLGIAPRSATEVVDSLQERGLVRRETDPDDRRATLVVVTDAGRELAAALRQARSAEADRVFTGLDEADRAELERLLRLLLARTED</sequence>
<dbReference type="Pfam" id="PF12802">
    <property type="entry name" value="MarR_2"/>
    <property type="match status" value="1"/>
</dbReference>
<dbReference type="PRINTS" id="PR00598">
    <property type="entry name" value="HTHMARR"/>
</dbReference>
<evidence type="ECO:0000313" key="2">
    <source>
        <dbReference type="EMBL" id="MFC5064271.1"/>
    </source>
</evidence>
<dbReference type="RefSeq" id="WP_378037618.1">
    <property type="nucleotide sequence ID" value="NZ_JBHSIV010000021.1"/>
</dbReference>
<evidence type="ECO:0000313" key="3">
    <source>
        <dbReference type="Proteomes" id="UP001595947"/>
    </source>
</evidence>
<accession>A0ABV9YUH1</accession>
<dbReference type="SMART" id="SM00347">
    <property type="entry name" value="HTH_MARR"/>
    <property type="match status" value="1"/>
</dbReference>
<dbReference type="EMBL" id="JBHSIV010000021">
    <property type="protein sequence ID" value="MFC5064271.1"/>
    <property type="molecule type" value="Genomic_DNA"/>
</dbReference>
<gene>
    <name evidence="2" type="ORF">ACFPBZ_18755</name>
</gene>
<name>A0ABV9YUH1_9PSEU</name>
<dbReference type="SUPFAM" id="SSF46785">
    <property type="entry name" value="Winged helix' DNA-binding domain"/>
    <property type="match status" value="1"/>
</dbReference>
<dbReference type="InterPro" id="IPR039422">
    <property type="entry name" value="MarR/SlyA-like"/>
</dbReference>
<dbReference type="InterPro" id="IPR000835">
    <property type="entry name" value="HTH_MarR-typ"/>
</dbReference>
<proteinExistence type="predicted"/>
<comment type="caution">
    <text evidence="2">The sequence shown here is derived from an EMBL/GenBank/DDBJ whole genome shotgun (WGS) entry which is preliminary data.</text>
</comment>
<dbReference type="PROSITE" id="PS50995">
    <property type="entry name" value="HTH_MARR_2"/>
    <property type="match status" value="1"/>
</dbReference>
<dbReference type="PANTHER" id="PTHR33164">
    <property type="entry name" value="TRANSCRIPTIONAL REGULATOR, MARR FAMILY"/>
    <property type="match status" value="1"/>
</dbReference>
<dbReference type="Gene3D" id="1.10.10.10">
    <property type="entry name" value="Winged helix-like DNA-binding domain superfamily/Winged helix DNA-binding domain"/>
    <property type="match status" value="1"/>
</dbReference>
<organism evidence="2 3">
    <name type="scientific">Actinomycetospora atypica</name>
    <dbReference type="NCBI Taxonomy" id="1290095"/>
    <lineage>
        <taxon>Bacteria</taxon>
        <taxon>Bacillati</taxon>
        <taxon>Actinomycetota</taxon>
        <taxon>Actinomycetes</taxon>
        <taxon>Pseudonocardiales</taxon>
        <taxon>Pseudonocardiaceae</taxon>
        <taxon>Actinomycetospora</taxon>
    </lineage>
</organism>
<evidence type="ECO:0000259" key="1">
    <source>
        <dbReference type="PROSITE" id="PS50995"/>
    </source>
</evidence>
<dbReference type="Proteomes" id="UP001595947">
    <property type="component" value="Unassembled WGS sequence"/>
</dbReference>
<feature type="domain" description="HTH marR-type" evidence="1">
    <location>
        <begin position="9"/>
        <end position="138"/>
    </location>
</feature>
<keyword evidence="3" id="KW-1185">Reference proteome</keyword>
<dbReference type="PANTHER" id="PTHR33164:SF103">
    <property type="entry name" value="REGULATORY PROTEIN MARR"/>
    <property type="match status" value="1"/>
</dbReference>
<protein>
    <submittedName>
        <fullName evidence="2">MarR family winged helix-turn-helix transcriptional regulator</fullName>
    </submittedName>
</protein>
<dbReference type="InterPro" id="IPR036388">
    <property type="entry name" value="WH-like_DNA-bd_sf"/>
</dbReference>
<reference evidence="3" key="1">
    <citation type="journal article" date="2019" name="Int. J. Syst. Evol. Microbiol.">
        <title>The Global Catalogue of Microorganisms (GCM) 10K type strain sequencing project: providing services to taxonomists for standard genome sequencing and annotation.</title>
        <authorList>
            <consortium name="The Broad Institute Genomics Platform"/>
            <consortium name="The Broad Institute Genome Sequencing Center for Infectious Disease"/>
            <person name="Wu L."/>
            <person name="Ma J."/>
        </authorList>
    </citation>
    <scope>NUCLEOTIDE SEQUENCE [LARGE SCALE GENOMIC DNA]</scope>
    <source>
        <strain evidence="3">CGMCC 4.7093</strain>
    </source>
</reference>
<dbReference type="InterPro" id="IPR036390">
    <property type="entry name" value="WH_DNA-bd_sf"/>
</dbReference>